<dbReference type="Proteomes" id="UP000261540">
    <property type="component" value="Unplaced"/>
</dbReference>
<dbReference type="PROSITE" id="PS50240">
    <property type="entry name" value="TRYPSIN_DOM"/>
    <property type="match status" value="1"/>
</dbReference>
<keyword evidence="2" id="KW-0378">Hydrolase</keyword>
<feature type="domain" description="Peptidase S1" evidence="6">
    <location>
        <begin position="25"/>
        <end position="218"/>
    </location>
</feature>
<dbReference type="PANTHER" id="PTHR24252">
    <property type="entry name" value="ACROSIN-RELATED"/>
    <property type="match status" value="1"/>
</dbReference>
<dbReference type="PROSITE" id="PS00134">
    <property type="entry name" value="TRYPSIN_HIS"/>
    <property type="match status" value="1"/>
</dbReference>
<evidence type="ECO:0000256" key="2">
    <source>
        <dbReference type="ARBA" id="ARBA00022801"/>
    </source>
</evidence>
<keyword evidence="1" id="KW-0645">Protease</keyword>
<keyword evidence="4" id="KW-1015">Disulfide bond</keyword>
<feature type="chain" id="PRO_5017250747" description="Peptidase S1 domain-containing protein" evidence="5">
    <location>
        <begin position="19"/>
        <end position="280"/>
    </location>
</feature>
<organism evidence="7 8">
    <name type="scientific">Paramormyrops kingsleyae</name>
    <dbReference type="NCBI Taxonomy" id="1676925"/>
    <lineage>
        <taxon>Eukaryota</taxon>
        <taxon>Metazoa</taxon>
        <taxon>Chordata</taxon>
        <taxon>Craniata</taxon>
        <taxon>Vertebrata</taxon>
        <taxon>Euteleostomi</taxon>
        <taxon>Actinopterygii</taxon>
        <taxon>Neopterygii</taxon>
        <taxon>Teleostei</taxon>
        <taxon>Osteoglossocephala</taxon>
        <taxon>Osteoglossomorpha</taxon>
        <taxon>Osteoglossiformes</taxon>
        <taxon>Mormyridae</taxon>
        <taxon>Paramormyrops</taxon>
    </lineage>
</organism>
<evidence type="ECO:0000256" key="3">
    <source>
        <dbReference type="ARBA" id="ARBA00022825"/>
    </source>
</evidence>
<reference evidence="7" key="2">
    <citation type="submission" date="2025-09" db="UniProtKB">
        <authorList>
            <consortium name="Ensembl"/>
        </authorList>
    </citation>
    <scope>IDENTIFICATION</scope>
</reference>
<dbReference type="Gene3D" id="2.40.10.10">
    <property type="entry name" value="Trypsin-like serine proteases"/>
    <property type="match status" value="1"/>
</dbReference>
<dbReference type="InterPro" id="IPR009003">
    <property type="entry name" value="Peptidase_S1_PA"/>
</dbReference>
<evidence type="ECO:0000313" key="7">
    <source>
        <dbReference type="Ensembl" id="ENSPKIP00000019450.1"/>
    </source>
</evidence>
<dbReference type="PANTHER" id="PTHR24252:SF7">
    <property type="entry name" value="HYALIN"/>
    <property type="match status" value="1"/>
</dbReference>
<dbReference type="SMART" id="SM00020">
    <property type="entry name" value="Tryp_SPc"/>
    <property type="match status" value="1"/>
</dbReference>
<dbReference type="GeneTree" id="ENSGT00940000155138"/>
<sequence length="280" mass="31005">MTAFKVLPFFGLYQVSLGAQLKSNIVGGENADQNHWPWMVAIFVKEQNPHNAADTKANFACGGTLIDPKWVLTAAHCVQCLDAKQIRVHVGIYERDDPRNEREVEFFIQHEANAHGIQRNDIALLKLSQPVKDVQLVTLSKASDVFSSNVECRVAGWGNIKQNVPLSKPGKLQELAVPLVNTQTCKESYKDSLTVFDESILCAGLGKTQNQKLSGTCQVRAQVHITYAYCIFLMILTTPTAKDGNWSPQCHLNGESQLNQSNSCFLKCLICVQTLIGKQS</sequence>
<dbReference type="InterPro" id="IPR001314">
    <property type="entry name" value="Peptidase_S1A"/>
</dbReference>
<keyword evidence="8" id="KW-1185">Reference proteome</keyword>
<dbReference type="PRINTS" id="PR00722">
    <property type="entry name" value="CHYMOTRYPSIN"/>
</dbReference>
<evidence type="ECO:0000256" key="1">
    <source>
        <dbReference type="ARBA" id="ARBA00022670"/>
    </source>
</evidence>
<proteinExistence type="predicted"/>
<dbReference type="STRING" id="1676925.ENSPKIP00000019450"/>
<reference evidence="7" key="1">
    <citation type="submission" date="2025-08" db="UniProtKB">
        <authorList>
            <consortium name="Ensembl"/>
        </authorList>
    </citation>
    <scope>IDENTIFICATION</scope>
</reference>
<evidence type="ECO:0000259" key="6">
    <source>
        <dbReference type="PROSITE" id="PS50240"/>
    </source>
</evidence>
<dbReference type="GO" id="GO:0006508">
    <property type="term" value="P:proteolysis"/>
    <property type="evidence" value="ECO:0007669"/>
    <property type="project" value="UniProtKB-KW"/>
</dbReference>
<accession>A0A3B3RNL6</accession>
<keyword evidence="5" id="KW-0732">Signal</keyword>
<dbReference type="Ensembl" id="ENSPKIT00000000045.1">
    <property type="protein sequence ID" value="ENSPKIP00000019450.1"/>
    <property type="gene ID" value="ENSPKIG00000004621.1"/>
</dbReference>
<dbReference type="FunFam" id="2.40.10.10:FF:000068">
    <property type="entry name" value="transmembrane protease serine 2"/>
    <property type="match status" value="1"/>
</dbReference>
<dbReference type="Pfam" id="PF00089">
    <property type="entry name" value="Trypsin"/>
    <property type="match status" value="1"/>
</dbReference>
<evidence type="ECO:0000256" key="5">
    <source>
        <dbReference type="SAM" id="SignalP"/>
    </source>
</evidence>
<keyword evidence="3" id="KW-0720">Serine protease</keyword>
<protein>
    <recommendedName>
        <fullName evidence="6">Peptidase S1 domain-containing protein</fullName>
    </recommendedName>
</protein>
<evidence type="ECO:0000313" key="8">
    <source>
        <dbReference type="Proteomes" id="UP000261540"/>
    </source>
</evidence>
<dbReference type="SUPFAM" id="SSF50494">
    <property type="entry name" value="Trypsin-like serine proteases"/>
    <property type="match status" value="1"/>
</dbReference>
<dbReference type="CDD" id="cd00190">
    <property type="entry name" value="Tryp_SPc"/>
    <property type="match status" value="1"/>
</dbReference>
<dbReference type="InterPro" id="IPR018114">
    <property type="entry name" value="TRYPSIN_HIS"/>
</dbReference>
<dbReference type="GO" id="GO:0004252">
    <property type="term" value="F:serine-type endopeptidase activity"/>
    <property type="evidence" value="ECO:0007669"/>
    <property type="project" value="InterPro"/>
</dbReference>
<dbReference type="InterPro" id="IPR043504">
    <property type="entry name" value="Peptidase_S1_PA_chymotrypsin"/>
</dbReference>
<name>A0A3B3RNL6_9TELE</name>
<evidence type="ECO:0000256" key="4">
    <source>
        <dbReference type="ARBA" id="ARBA00023157"/>
    </source>
</evidence>
<feature type="signal peptide" evidence="5">
    <location>
        <begin position="1"/>
        <end position="18"/>
    </location>
</feature>
<dbReference type="AlphaFoldDB" id="A0A3B3RNL6"/>
<dbReference type="InterPro" id="IPR001254">
    <property type="entry name" value="Trypsin_dom"/>
</dbReference>